<feature type="region of interest" description="Disordered" evidence="1">
    <location>
        <begin position="12"/>
        <end position="35"/>
    </location>
</feature>
<name>A0A6G1PGW5_CHAAH</name>
<dbReference type="Proteomes" id="UP000503349">
    <property type="component" value="Chromosome 5"/>
</dbReference>
<proteinExistence type="predicted"/>
<evidence type="ECO:0000313" key="3">
    <source>
        <dbReference type="Proteomes" id="UP000503349"/>
    </source>
</evidence>
<protein>
    <submittedName>
        <fullName evidence="2">Uncharacterized protein</fullName>
    </submittedName>
</protein>
<feature type="region of interest" description="Disordered" evidence="1">
    <location>
        <begin position="51"/>
        <end position="74"/>
    </location>
</feature>
<dbReference type="AlphaFoldDB" id="A0A6G1PGW5"/>
<organism evidence="2 3">
    <name type="scientific">Channa argus</name>
    <name type="common">Northern snakehead</name>
    <name type="synonym">Ophicephalus argus</name>
    <dbReference type="NCBI Taxonomy" id="215402"/>
    <lineage>
        <taxon>Eukaryota</taxon>
        <taxon>Metazoa</taxon>
        <taxon>Chordata</taxon>
        <taxon>Craniata</taxon>
        <taxon>Vertebrata</taxon>
        <taxon>Euteleostomi</taxon>
        <taxon>Actinopterygii</taxon>
        <taxon>Neopterygii</taxon>
        <taxon>Teleostei</taxon>
        <taxon>Neoteleostei</taxon>
        <taxon>Acanthomorphata</taxon>
        <taxon>Anabantaria</taxon>
        <taxon>Anabantiformes</taxon>
        <taxon>Channoidei</taxon>
        <taxon>Channidae</taxon>
        <taxon>Channa</taxon>
    </lineage>
</organism>
<feature type="compositionally biased region" description="Low complexity" evidence="1">
    <location>
        <begin position="16"/>
        <end position="32"/>
    </location>
</feature>
<keyword evidence="3" id="KW-1185">Reference proteome</keyword>
<evidence type="ECO:0000256" key="1">
    <source>
        <dbReference type="SAM" id="MobiDB-lite"/>
    </source>
</evidence>
<evidence type="ECO:0000313" key="2">
    <source>
        <dbReference type="EMBL" id="KAF3689449.1"/>
    </source>
</evidence>
<accession>A0A6G1PGW5</accession>
<dbReference type="EMBL" id="CM015716">
    <property type="protein sequence ID" value="KAF3689449.1"/>
    <property type="molecule type" value="Genomic_DNA"/>
</dbReference>
<sequence>MKVQQWLCSMYNSKESTSQPSSGHQSESKSQSTTTLQNTCKIYDNLSKYIKDPDKTKSKHNYNNNNKKKKKKRMTLKLSNMEWRASETSLSVTQQNECNKSVPSVNQTAEL</sequence>
<gene>
    <name evidence="2" type="ORF">EXN66_Car005121</name>
</gene>
<reference evidence="2 3" key="1">
    <citation type="submission" date="2019-02" db="EMBL/GenBank/DDBJ databases">
        <title>Opniocepnalus argus genome.</title>
        <authorList>
            <person name="Zhou C."/>
            <person name="Xiao S."/>
        </authorList>
    </citation>
    <scope>NUCLEOTIDE SEQUENCE [LARGE SCALE GENOMIC DNA]</scope>
    <source>
        <strain evidence="2">OARG1902GOOAL</strain>
        <tissue evidence="2">Muscle</tissue>
    </source>
</reference>
<reference evidence="3" key="2">
    <citation type="submission" date="2019-02" db="EMBL/GenBank/DDBJ databases">
        <title>Opniocepnalus argus Var Kimnra genome.</title>
        <authorList>
            <person name="Zhou C."/>
            <person name="Xiao S."/>
        </authorList>
    </citation>
    <scope>NUCLEOTIDE SEQUENCE [LARGE SCALE GENOMIC DNA]</scope>
</reference>